<dbReference type="Pfam" id="PF01796">
    <property type="entry name" value="OB_ChsH2_C"/>
    <property type="match status" value="1"/>
</dbReference>
<gene>
    <name evidence="3" type="ORF">MMAN_57710</name>
</gene>
<dbReference type="InterPro" id="IPR052513">
    <property type="entry name" value="Thioester_dehydratase-like"/>
</dbReference>
<evidence type="ECO:0000313" key="4">
    <source>
        <dbReference type="Proteomes" id="UP000465812"/>
    </source>
</evidence>
<evidence type="ECO:0000259" key="1">
    <source>
        <dbReference type="Pfam" id="PF01796"/>
    </source>
</evidence>
<accession>A0ABN6AF81</accession>
<dbReference type="PANTHER" id="PTHR34075:SF5">
    <property type="entry name" value="BLR3430 PROTEIN"/>
    <property type="match status" value="1"/>
</dbReference>
<reference evidence="3 4" key="1">
    <citation type="journal article" date="2019" name="Emerg. Microbes Infect.">
        <title>Comprehensive subspecies identification of 175 nontuberculous mycobacteria species based on 7547 genomic profiles.</title>
        <authorList>
            <person name="Matsumoto Y."/>
            <person name="Kinjo T."/>
            <person name="Motooka D."/>
            <person name="Nabeya D."/>
            <person name="Jung N."/>
            <person name="Uechi K."/>
            <person name="Horii T."/>
            <person name="Iida T."/>
            <person name="Fujita J."/>
            <person name="Nakamura S."/>
        </authorList>
    </citation>
    <scope>NUCLEOTIDE SEQUENCE [LARGE SCALE GENOMIC DNA]</scope>
    <source>
        <strain evidence="3 4">JCM 18113</strain>
    </source>
</reference>
<keyword evidence="4" id="KW-1185">Reference proteome</keyword>
<proteinExistence type="predicted"/>
<dbReference type="PANTHER" id="PTHR34075">
    <property type="entry name" value="BLR3430 PROTEIN"/>
    <property type="match status" value="1"/>
</dbReference>
<dbReference type="Proteomes" id="UP000465812">
    <property type="component" value="Chromosome"/>
</dbReference>
<name>A0ABN6AF81_MYCNT</name>
<sequence length="133" mass="14214">MHTARQTTPTAAIESIECTVFVVSDGPLLIEYCDDCARWVHPASGKCRECGGPLVSREVSGRGTVFTYTVNHHPYNPEIPTPYVIAIVELAEQSGLRVAANIVDCEPDSVTCGMPVELRPQRGSGGAAQFAPA</sequence>
<feature type="domain" description="ChsH2 rubredoxin-like zinc ribbon" evidence="2">
    <location>
        <begin position="28"/>
        <end position="53"/>
    </location>
</feature>
<protein>
    <recommendedName>
        <fullName evidence="5">DNA-binding protein</fullName>
    </recommendedName>
</protein>
<organism evidence="3 4">
    <name type="scientific">Mycobacterium mantenii</name>
    <dbReference type="NCBI Taxonomy" id="560555"/>
    <lineage>
        <taxon>Bacteria</taxon>
        <taxon>Bacillati</taxon>
        <taxon>Actinomycetota</taxon>
        <taxon>Actinomycetes</taxon>
        <taxon>Mycobacteriales</taxon>
        <taxon>Mycobacteriaceae</taxon>
        <taxon>Mycobacterium</taxon>
        <taxon>Mycobacterium avium complex (MAC)</taxon>
    </lineage>
</organism>
<dbReference type="InterPro" id="IPR022002">
    <property type="entry name" value="ChsH2_Znr"/>
</dbReference>
<evidence type="ECO:0000313" key="3">
    <source>
        <dbReference type="EMBL" id="BBY41637.1"/>
    </source>
</evidence>
<feature type="domain" description="ChsH2 C-terminal OB-fold" evidence="1">
    <location>
        <begin position="57"/>
        <end position="119"/>
    </location>
</feature>
<dbReference type="InterPro" id="IPR002878">
    <property type="entry name" value="ChsH2_C"/>
</dbReference>
<dbReference type="InterPro" id="IPR012340">
    <property type="entry name" value="NA-bd_OB-fold"/>
</dbReference>
<evidence type="ECO:0008006" key="5">
    <source>
        <dbReference type="Google" id="ProtNLM"/>
    </source>
</evidence>
<dbReference type="Pfam" id="PF12172">
    <property type="entry name" value="zf-ChsH2"/>
    <property type="match status" value="1"/>
</dbReference>
<evidence type="ECO:0000259" key="2">
    <source>
        <dbReference type="Pfam" id="PF12172"/>
    </source>
</evidence>
<dbReference type="EMBL" id="AP022590">
    <property type="protein sequence ID" value="BBY41637.1"/>
    <property type="molecule type" value="Genomic_DNA"/>
</dbReference>
<dbReference type="SUPFAM" id="SSF50249">
    <property type="entry name" value="Nucleic acid-binding proteins"/>
    <property type="match status" value="1"/>
</dbReference>